<gene>
    <name evidence="1" type="ORF">GQR91_04590</name>
    <name evidence="2" type="ORF">SAMN05216557_101946</name>
</gene>
<evidence type="ECO:0000313" key="2">
    <source>
        <dbReference type="EMBL" id="SDE89206.1"/>
    </source>
</evidence>
<evidence type="ECO:0000313" key="3">
    <source>
        <dbReference type="Proteomes" id="UP000323502"/>
    </source>
</evidence>
<proteinExistence type="predicted"/>
<dbReference type="OrthoDB" id="7583897at2"/>
<dbReference type="Proteomes" id="UP000323502">
    <property type="component" value="Unassembled WGS sequence"/>
</dbReference>
<keyword evidence="2" id="KW-0966">Cell projection</keyword>
<evidence type="ECO:0000313" key="4">
    <source>
        <dbReference type="Proteomes" id="UP000436801"/>
    </source>
</evidence>
<dbReference type="AlphaFoldDB" id="A0A1G7GM58"/>
<dbReference type="Proteomes" id="UP000436801">
    <property type="component" value="Unassembled WGS sequence"/>
</dbReference>
<keyword evidence="3" id="KW-1185">Reference proteome</keyword>
<keyword evidence="2" id="KW-0282">Flagellum</keyword>
<name>A0A1G7GM58_9SPHN</name>
<reference evidence="2 3" key="1">
    <citation type="submission" date="2016-10" db="EMBL/GenBank/DDBJ databases">
        <authorList>
            <person name="Varghese N."/>
            <person name="Submissions S."/>
        </authorList>
    </citation>
    <scope>NUCLEOTIDE SEQUENCE [LARGE SCALE GENOMIC DNA]</scope>
    <source>
        <strain evidence="2 3">S7-754</strain>
    </source>
</reference>
<sequence length="249" mass="25848">MSDFIAGFAARHDAAAAALHQAFSPQPAGFAAVDLIEVRSPVGFTPRATPAGPMPEPEPEMVAPKHFSPADREANPTAGWDMMDPCLDATPFIDPVEAAHAAGFAEGMAAAQAQAQLQEDALLVGIQAALSGGRIDREALAGQLRQTVLFLVSKLVGEVGVAAERLAGRVEVASEMLADAAESALLRVHPDDVALLQGRLPDTVFPVGDASVARGSFVLESASTVVEDGPALWLDQLAQAMDRVPVPAC</sequence>
<dbReference type="RefSeq" id="WP_112381677.1">
    <property type="nucleotide sequence ID" value="NZ_CP178397.1"/>
</dbReference>
<protein>
    <submittedName>
        <fullName evidence="2">Flagellar assembly protein FliH</fullName>
    </submittedName>
    <submittedName>
        <fullName evidence="1">Flagellar biosynthesis protein FliH</fullName>
    </submittedName>
</protein>
<dbReference type="EMBL" id="FNBI01000001">
    <property type="protein sequence ID" value="SDE89206.1"/>
    <property type="molecule type" value="Genomic_DNA"/>
</dbReference>
<reference evidence="1 4" key="2">
    <citation type="submission" date="2019-12" db="EMBL/GenBank/DDBJ databases">
        <authorList>
            <person name="Zheng J."/>
        </authorList>
    </citation>
    <scope>NUCLEOTIDE SEQUENCE [LARGE SCALE GENOMIC DNA]</scope>
    <source>
        <strain evidence="1 4">DSM 27347</strain>
    </source>
</reference>
<evidence type="ECO:0000313" key="1">
    <source>
        <dbReference type="EMBL" id="MWC42938.1"/>
    </source>
</evidence>
<organism evidence="2 3">
    <name type="scientific">Sphingomonas carotinifaciens</name>
    <dbReference type="NCBI Taxonomy" id="1166323"/>
    <lineage>
        <taxon>Bacteria</taxon>
        <taxon>Pseudomonadati</taxon>
        <taxon>Pseudomonadota</taxon>
        <taxon>Alphaproteobacteria</taxon>
        <taxon>Sphingomonadales</taxon>
        <taxon>Sphingomonadaceae</taxon>
        <taxon>Sphingomonas</taxon>
    </lineage>
</organism>
<accession>A0A1G7GM58</accession>
<keyword evidence="2" id="KW-0969">Cilium</keyword>
<dbReference type="EMBL" id="WSUT01000005">
    <property type="protein sequence ID" value="MWC42938.1"/>
    <property type="molecule type" value="Genomic_DNA"/>
</dbReference>